<dbReference type="Gene3D" id="3.30.420.10">
    <property type="entry name" value="Ribonuclease H-like superfamily/Ribonuclease H"/>
    <property type="match status" value="1"/>
</dbReference>
<organism evidence="1 2">
    <name type="scientific">Exocentrus adspersus</name>
    <dbReference type="NCBI Taxonomy" id="1586481"/>
    <lineage>
        <taxon>Eukaryota</taxon>
        <taxon>Metazoa</taxon>
        <taxon>Ecdysozoa</taxon>
        <taxon>Arthropoda</taxon>
        <taxon>Hexapoda</taxon>
        <taxon>Insecta</taxon>
        <taxon>Pterygota</taxon>
        <taxon>Neoptera</taxon>
        <taxon>Endopterygota</taxon>
        <taxon>Coleoptera</taxon>
        <taxon>Polyphaga</taxon>
        <taxon>Cucujiformia</taxon>
        <taxon>Chrysomeloidea</taxon>
        <taxon>Cerambycidae</taxon>
        <taxon>Lamiinae</taxon>
        <taxon>Acanthocinini</taxon>
        <taxon>Exocentrus</taxon>
    </lineage>
</organism>
<proteinExistence type="predicted"/>
<gene>
    <name evidence="1" type="ORF">NQ315_008909</name>
</gene>
<reference evidence="1 2" key="1">
    <citation type="journal article" date="2023" name="Insect Mol. Biol.">
        <title>Genome sequencing provides insights into the evolution of gene families encoding plant cell wall-degrading enzymes in longhorned beetles.</title>
        <authorList>
            <person name="Shin N.R."/>
            <person name="Okamura Y."/>
            <person name="Kirsch R."/>
            <person name="Pauchet Y."/>
        </authorList>
    </citation>
    <scope>NUCLEOTIDE SEQUENCE [LARGE SCALE GENOMIC DNA]</scope>
    <source>
        <strain evidence="1">EAD_L_NR</strain>
    </source>
</reference>
<dbReference type="GO" id="GO:0003676">
    <property type="term" value="F:nucleic acid binding"/>
    <property type="evidence" value="ECO:0007669"/>
    <property type="project" value="InterPro"/>
</dbReference>
<dbReference type="PANTHER" id="PTHR47331">
    <property type="entry name" value="PHD-TYPE DOMAIN-CONTAINING PROTEIN"/>
    <property type="match status" value="1"/>
</dbReference>
<keyword evidence="2" id="KW-1185">Reference proteome</keyword>
<protein>
    <recommendedName>
        <fullName evidence="3">Integrase zinc-binding domain-containing protein</fullName>
    </recommendedName>
</protein>
<evidence type="ECO:0000313" key="1">
    <source>
        <dbReference type="EMBL" id="KAJ8909886.1"/>
    </source>
</evidence>
<dbReference type="SUPFAM" id="SSF53098">
    <property type="entry name" value="Ribonuclease H-like"/>
    <property type="match status" value="1"/>
</dbReference>
<dbReference type="EMBL" id="JANEYG010000392">
    <property type="protein sequence ID" value="KAJ8909886.1"/>
    <property type="molecule type" value="Genomic_DNA"/>
</dbReference>
<accession>A0AAV8V6W8</accession>
<dbReference type="PANTHER" id="PTHR47331:SF1">
    <property type="entry name" value="GAG-LIKE PROTEIN"/>
    <property type="match status" value="1"/>
</dbReference>
<dbReference type="InterPro" id="IPR012337">
    <property type="entry name" value="RNaseH-like_sf"/>
</dbReference>
<evidence type="ECO:0000313" key="2">
    <source>
        <dbReference type="Proteomes" id="UP001159042"/>
    </source>
</evidence>
<name>A0AAV8V6W8_9CUCU</name>
<dbReference type="InterPro" id="IPR036397">
    <property type="entry name" value="RNaseH_sf"/>
</dbReference>
<sequence length="446" mass="50837">MKVVTPNRVLIGILCANCSSRVTVEHVVGCTDSTVALTWVKNSPHRWETFVANRVAIIQSATPVKLLENKTWVKGPIWLEVPFEEWPIGNTVEQISAIPEETLVAVPTTVADLILKEDNTMRELTERMSSWSKLIRVTVYILRYLKILPRHKFILAADLETAERFLIKSVKTTHFTSEIEILKAEKACSCNLRQLSPFLDKDGLLTVGGPLSKATIDYDHQHPYLLANKDHLVDILIDHFHIKTMHTRPHLLLSLLQQKYWILSARNLVRKRIKLCNFCFKFRPKIINPVMADLPKARVTEAKAFLESGVDFAGPLYITLGRRRGIRSQKAYICLFRCLATKAIHIELAFDLTTATFINCFKRFLARRGPCSVVYSDCGTNFIGARTELKDIYKFVTAAKNPNGSQIRAIVDKILRFVPVCTGIFMLKENVSQMWFHFKPKTLDKA</sequence>
<dbReference type="AlphaFoldDB" id="A0AAV8V6W8"/>
<dbReference type="Proteomes" id="UP001159042">
    <property type="component" value="Unassembled WGS sequence"/>
</dbReference>
<evidence type="ECO:0008006" key="3">
    <source>
        <dbReference type="Google" id="ProtNLM"/>
    </source>
</evidence>
<comment type="caution">
    <text evidence="1">The sequence shown here is derived from an EMBL/GenBank/DDBJ whole genome shotgun (WGS) entry which is preliminary data.</text>
</comment>